<dbReference type="InterPro" id="IPR047057">
    <property type="entry name" value="MerR_fam"/>
</dbReference>
<dbReference type="SUPFAM" id="SSF46955">
    <property type="entry name" value="Putative DNA-binding domain"/>
    <property type="match status" value="1"/>
</dbReference>
<dbReference type="Pfam" id="PF13411">
    <property type="entry name" value="MerR_1"/>
    <property type="match status" value="1"/>
</dbReference>
<dbReference type="Gene3D" id="1.10.490.50">
    <property type="entry name" value="Antibiotic binding domain of TipA-like multidrug resistance regulators"/>
    <property type="match status" value="1"/>
</dbReference>
<feature type="domain" description="HTH merR-type" evidence="3">
    <location>
        <begin position="1"/>
        <end position="71"/>
    </location>
</feature>
<dbReference type="SUPFAM" id="SSF89082">
    <property type="entry name" value="Antibiotic binding domain of TipA-like multidrug resistance regulators"/>
    <property type="match status" value="1"/>
</dbReference>
<dbReference type="RefSeq" id="WP_405277740.1">
    <property type="nucleotide sequence ID" value="NZ_CP144380.1"/>
</dbReference>
<protein>
    <submittedName>
        <fullName evidence="4">TipAS antibiotic-recognition domain-containing protein</fullName>
    </submittedName>
</protein>
<dbReference type="PANTHER" id="PTHR30204">
    <property type="entry name" value="REDOX-CYCLING DRUG-SENSING TRANSCRIPTIONAL ACTIVATOR SOXR"/>
    <property type="match status" value="1"/>
</dbReference>
<proteinExistence type="predicted"/>
<dbReference type="EMBL" id="JBBHLI010000001">
    <property type="protein sequence ID" value="MEK9500039.1"/>
    <property type="molecule type" value="Genomic_DNA"/>
</dbReference>
<dbReference type="PANTHER" id="PTHR30204:SF97">
    <property type="entry name" value="MERR FAMILY REGULATORY PROTEIN"/>
    <property type="match status" value="1"/>
</dbReference>
<evidence type="ECO:0000313" key="5">
    <source>
        <dbReference type="Proteomes" id="UP001484239"/>
    </source>
</evidence>
<keyword evidence="5" id="KW-1185">Reference proteome</keyword>
<feature type="coiled-coil region" evidence="2">
    <location>
        <begin position="76"/>
        <end position="110"/>
    </location>
</feature>
<accession>A0ABU9E5L3</accession>
<dbReference type="Pfam" id="PF07739">
    <property type="entry name" value="TipAS"/>
    <property type="match status" value="1"/>
</dbReference>
<evidence type="ECO:0000313" key="4">
    <source>
        <dbReference type="EMBL" id="MEK9500039.1"/>
    </source>
</evidence>
<evidence type="ECO:0000259" key="3">
    <source>
        <dbReference type="PROSITE" id="PS50937"/>
    </source>
</evidence>
<dbReference type="Gene3D" id="1.10.1660.10">
    <property type="match status" value="1"/>
</dbReference>
<dbReference type="InterPro" id="IPR000551">
    <property type="entry name" value="MerR-type_HTH_dom"/>
</dbReference>
<sequence length="251" mass="28713">MEWSIREIARLAGTTSRALRHYDQLGVLAPSRVGDNGYRYYDADALLRLQRILLLREMGVDLATIGELLDGQRDHRAALVGHLEELRDERRRLERRIRSVESTIGKLERGEDLMAEEMLDGFDHTRYRDEVVERWGEEAYAEGDRWWRERSSAEKADFKATWEALARDWQHAVDAELDPDGAPAQALARRHCAWLSGIPGTPQSGGRPSKEYFVGLAEMYVSDERFARNFGGVEAAAFVRDAMTTFADREL</sequence>
<name>A0ABU9E5L3_9BACT</name>
<evidence type="ECO:0000256" key="1">
    <source>
        <dbReference type="ARBA" id="ARBA00023125"/>
    </source>
</evidence>
<keyword evidence="2" id="KW-0175">Coiled coil</keyword>
<dbReference type="SMART" id="SM00422">
    <property type="entry name" value="HTH_MERR"/>
    <property type="match status" value="1"/>
</dbReference>
<dbReference type="InterPro" id="IPR009061">
    <property type="entry name" value="DNA-bd_dom_put_sf"/>
</dbReference>
<reference evidence="4 5" key="1">
    <citation type="submission" date="2024-02" db="EMBL/GenBank/DDBJ databases">
        <title>A novel Gemmatimonadota bacterium.</title>
        <authorList>
            <person name="Du Z.-J."/>
            <person name="Ye Y.-Q."/>
        </authorList>
    </citation>
    <scope>NUCLEOTIDE SEQUENCE [LARGE SCALE GENOMIC DNA]</scope>
    <source>
        <strain evidence="4 5">DH-20</strain>
    </source>
</reference>
<keyword evidence="1" id="KW-0238">DNA-binding</keyword>
<gene>
    <name evidence="4" type="ORF">WI372_03445</name>
</gene>
<comment type="caution">
    <text evidence="4">The sequence shown here is derived from an EMBL/GenBank/DDBJ whole genome shotgun (WGS) entry which is preliminary data.</text>
</comment>
<dbReference type="InterPro" id="IPR036244">
    <property type="entry name" value="TipA-like_antibiotic-bd"/>
</dbReference>
<dbReference type="InterPro" id="IPR012925">
    <property type="entry name" value="TipAS_dom"/>
</dbReference>
<organism evidence="4 5">
    <name type="scientific">Gaopeijia maritima</name>
    <dbReference type="NCBI Taxonomy" id="3119007"/>
    <lineage>
        <taxon>Bacteria</taxon>
        <taxon>Pseudomonadati</taxon>
        <taxon>Gemmatimonadota</taxon>
        <taxon>Longimicrobiia</taxon>
        <taxon>Gaopeijiales</taxon>
        <taxon>Gaopeijiaceae</taxon>
        <taxon>Gaopeijia</taxon>
    </lineage>
</organism>
<evidence type="ECO:0000256" key="2">
    <source>
        <dbReference type="SAM" id="Coils"/>
    </source>
</evidence>
<dbReference type="PROSITE" id="PS50937">
    <property type="entry name" value="HTH_MERR_2"/>
    <property type="match status" value="1"/>
</dbReference>
<dbReference type="Proteomes" id="UP001484239">
    <property type="component" value="Unassembled WGS sequence"/>
</dbReference>